<evidence type="ECO:0008006" key="4">
    <source>
        <dbReference type="Google" id="ProtNLM"/>
    </source>
</evidence>
<proteinExistence type="predicted"/>
<accession>A0ABV0BIT8</accession>
<evidence type="ECO:0000256" key="1">
    <source>
        <dbReference type="SAM" id="SignalP"/>
    </source>
</evidence>
<feature type="signal peptide" evidence="1">
    <location>
        <begin position="1"/>
        <end position="20"/>
    </location>
</feature>
<evidence type="ECO:0000313" key="3">
    <source>
        <dbReference type="Proteomes" id="UP001418637"/>
    </source>
</evidence>
<name>A0ABV0BIT8_9HYPH</name>
<protein>
    <recommendedName>
        <fullName evidence="4">Secreted protein</fullName>
    </recommendedName>
</protein>
<gene>
    <name evidence="2" type="ORF">WJT86_03710</name>
</gene>
<comment type="caution">
    <text evidence="2">The sequence shown here is derived from an EMBL/GenBank/DDBJ whole genome shotgun (WGS) entry which is preliminary data.</text>
</comment>
<dbReference type="RefSeq" id="WP_346336131.1">
    <property type="nucleotide sequence ID" value="NZ_JBBYXI010000001.1"/>
</dbReference>
<dbReference type="Proteomes" id="UP001418637">
    <property type="component" value="Unassembled WGS sequence"/>
</dbReference>
<reference evidence="2 3" key="1">
    <citation type="submission" date="2024-04" db="EMBL/GenBank/DDBJ databases">
        <title>A novel species isolated from cricket.</title>
        <authorList>
            <person name="Wang H.-C."/>
        </authorList>
    </citation>
    <scope>NUCLEOTIDE SEQUENCE [LARGE SCALE GENOMIC DNA]</scope>
    <source>
        <strain evidence="2 3">WL0021</strain>
    </source>
</reference>
<dbReference type="EMBL" id="JBBYXI010000001">
    <property type="protein sequence ID" value="MEN3930166.1"/>
    <property type="molecule type" value="Genomic_DNA"/>
</dbReference>
<evidence type="ECO:0000313" key="2">
    <source>
        <dbReference type="EMBL" id="MEN3930166.1"/>
    </source>
</evidence>
<sequence length="104" mass="10804">MLAKLSIASVVLLVASSVSAEVVPAGGMAFCTAKEQVQVYKDAVVTAMDKVKVGEMTGKCYSIGSESEYDILEPAGADGVMKVKITKIGSSKRSMTGFAIVPLL</sequence>
<keyword evidence="1" id="KW-0732">Signal</keyword>
<keyword evidence="3" id="KW-1185">Reference proteome</keyword>
<organism evidence="2 3">
    <name type="scientific">Hohaiivirga grylli</name>
    <dbReference type="NCBI Taxonomy" id="3133970"/>
    <lineage>
        <taxon>Bacteria</taxon>
        <taxon>Pseudomonadati</taxon>
        <taxon>Pseudomonadota</taxon>
        <taxon>Alphaproteobacteria</taxon>
        <taxon>Hyphomicrobiales</taxon>
        <taxon>Methylobacteriaceae</taxon>
        <taxon>Hohaiivirga</taxon>
    </lineage>
</organism>
<feature type="chain" id="PRO_5046750572" description="Secreted protein" evidence="1">
    <location>
        <begin position="21"/>
        <end position="104"/>
    </location>
</feature>